<dbReference type="InterPro" id="IPR028994">
    <property type="entry name" value="Integrin_alpha_N"/>
</dbReference>
<dbReference type="SUPFAM" id="SSF69318">
    <property type="entry name" value="Integrin alpha N-terminal domain"/>
    <property type="match status" value="1"/>
</dbReference>
<dbReference type="GO" id="GO:0009897">
    <property type="term" value="C:external side of plasma membrane"/>
    <property type="evidence" value="ECO:0007669"/>
    <property type="project" value="TreeGrafter"/>
</dbReference>
<organism evidence="1">
    <name type="scientific">Arion vulgaris</name>
    <dbReference type="NCBI Taxonomy" id="1028688"/>
    <lineage>
        <taxon>Eukaryota</taxon>
        <taxon>Metazoa</taxon>
        <taxon>Spiralia</taxon>
        <taxon>Lophotrochozoa</taxon>
        <taxon>Mollusca</taxon>
        <taxon>Gastropoda</taxon>
        <taxon>Heterobranchia</taxon>
        <taxon>Euthyneura</taxon>
        <taxon>Panpulmonata</taxon>
        <taxon>Eupulmonata</taxon>
        <taxon>Stylommatophora</taxon>
        <taxon>Helicina</taxon>
        <taxon>Arionoidea</taxon>
        <taxon>Arionidae</taxon>
        <taxon>Arion</taxon>
    </lineage>
</organism>
<feature type="non-terminal residue" evidence="1">
    <location>
        <position position="1"/>
    </location>
</feature>
<name>A0A0B6Y636_9EUPU</name>
<dbReference type="GO" id="GO:0007229">
    <property type="term" value="P:integrin-mediated signaling pathway"/>
    <property type="evidence" value="ECO:0007669"/>
    <property type="project" value="TreeGrafter"/>
</dbReference>
<dbReference type="AlphaFoldDB" id="A0A0B6Y636"/>
<proteinExistence type="predicted"/>
<feature type="non-terminal residue" evidence="1">
    <location>
        <position position="118"/>
    </location>
</feature>
<dbReference type="GO" id="GO:0033627">
    <property type="term" value="P:cell adhesion mediated by integrin"/>
    <property type="evidence" value="ECO:0007669"/>
    <property type="project" value="TreeGrafter"/>
</dbReference>
<dbReference type="GO" id="GO:0005178">
    <property type="term" value="F:integrin binding"/>
    <property type="evidence" value="ECO:0007669"/>
    <property type="project" value="TreeGrafter"/>
</dbReference>
<dbReference type="PANTHER" id="PTHR23220">
    <property type="entry name" value="INTEGRIN ALPHA"/>
    <property type="match status" value="1"/>
</dbReference>
<reference evidence="1" key="1">
    <citation type="submission" date="2014-12" db="EMBL/GenBank/DDBJ databases">
        <title>Insight into the proteome of Arion vulgaris.</title>
        <authorList>
            <person name="Aradska J."/>
            <person name="Bulat T."/>
            <person name="Smidak R."/>
            <person name="Sarate P."/>
            <person name="Gangsoo J."/>
            <person name="Sialana F."/>
            <person name="Bilban M."/>
            <person name="Lubec G."/>
        </authorList>
    </citation>
    <scope>NUCLEOTIDE SEQUENCE</scope>
    <source>
        <tissue evidence="1">Skin</tissue>
    </source>
</reference>
<dbReference type="PANTHER" id="PTHR23220:SF122">
    <property type="entry name" value="INTEGRIN ALPHA-PS1"/>
    <property type="match status" value="1"/>
</dbReference>
<evidence type="ECO:0008006" key="2">
    <source>
        <dbReference type="Google" id="ProtNLM"/>
    </source>
</evidence>
<gene>
    <name evidence="1" type="primary">ORF14450</name>
</gene>
<protein>
    <recommendedName>
        <fullName evidence="2">Sema domain-containing protein</fullName>
    </recommendedName>
</protein>
<accession>A0A0B6Y636</accession>
<dbReference type="Gene3D" id="2.130.10.130">
    <property type="entry name" value="Integrin alpha, N-terminal"/>
    <property type="match status" value="1"/>
</dbReference>
<sequence>QHQVVDESNNIFENVLLVGAPKEIRVFGGKDTGGALYRCNARNDSESCQRMDEGTSSVPTSSELVNDQWLGVTVASQGSGKKAVACAHRYIKDNAALGRCVVFTQELGQDVSHFRPCE</sequence>
<dbReference type="EMBL" id="HACG01004927">
    <property type="protein sequence ID" value="CEK51792.1"/>
    <property type="molecule type" value="Transcribed_RNA"/>
</dbReference>
<dbReference type="GO" id="GO:0007160">
    <property type="term" value="P:cell-matrix adhesion"/>
    <property type="evidence" value="ECO:0007669"/>
    <property type="project" value="TreeGrafter"/>
</dbReference>
<evidence type="ECO:0000313" key="1">
    <source>
        <dbReference type="EMBL" id="CEK51792.1"/>
    </source>
</evidence>
<dbReference type="GO" id="GO:0098609">
    <property type="term" value="P:cell-cell adhesion"/>
    <property type="evidence" value="ECO:0007669"/>
    <property type="project" value="TreeGrafter"/>
</dbReference>
<dbReference type="GO" id="GO:0008305">
    <property type="term" value="C:integrin complex"/>
    <property type="evidence" value="ECO:0007669"/>
    <property type="project" value="TreeGrafter"/>
</dbReference>